<evidence type="ECO:0000313" key="2">
    <source>
        <dbReference type="Proteomes" id="UP001058074"/>
    </source>
</evidence>
<accession>A0ACB5RDG6</accession>
<dbReference type="EMBL" id="BROD01000001">
    <property type="protein sequence ID" value="GKX67312.1"/>
    <property type="molecule type" value="Genomic_DNA"/>
</dbReference>
<sequence length="190" mass="22097">MRKKWVKIVVVIIAILLGVVTIYLLTDRKKIGKEIDSYKNVKVYYNGAIYTKSYGKNYSGDGYYYGYKWQCVEFVKRFYYEAKEHKMPDVYGNAKDFFDPSLNQGELNEHRGLVQYRNGDDVSPEADDLIVFTDTKFGHVAIVTAVTSDYVEVIQQNVYGKTREKYSLTIKDGKYFVGDKRKPAGWLRKK</sequence>
<keyword evidence="2" id="KW-1185">Reference proteome</keyword>
<organism evidence="1 2">
    <name type="scientific">Inconstantimicrobium mannanitabidum</name>
    <dbReference type="NCBI Taxonomy" id="1604901"/>
    <lineage>
        <taxon>Bacteria</taxon>
        <taxon>Bacillati</taxon>
        <taxon>Bacillota</taxon>
        <taxon>Clostridia</taxon>
        <taxon>Eubacteriales</taxon>
        <taxon>Clostridiaceae</taxon>
        <taxon>Inconstantimicrobium</taxon>
    </lineage>
</organism>
<gene>
    <name evidence="1" type="ORF">rsdtw13_25700</name>
</gene>
<reference evidence="1" key="1">
    <citation type="journal article" date="2025" name="Int. J. Syst. Evol. Microbiol.">
        <title>Inconstantimicrobium mannanitabidum sp. nov., a novel member of the family Clostridiaceae isolated from anoxic soil under the treatment of reductive soil disinfestation.</title>
        <authorList>
            <person name="Ueki A."/>
            <person name="Tonouchi A."/>
            <person name="Honma S."/>
            <person name="Kaku N."/>
            <person name="Ueki K."/>
        </authorList>
    </citation>
    <scope>NUCLEOTIDE SEQUENCE</scope>
    <source>
        <strain evidence="1">TW13</strain>
    </source>
</reference>
<protein>
    <submittedName>
        <fullName evidence="1">CHAP domain-containing protein</fullName>
    </submittedName>
</protein>
<evidence type="ECO:0000313" key="1">
    <source>
        <dbReference type="EMBL" id="GKX67312.1"/>
    </source>
</evidence>
<name>A0ACB5RDG6_9CLOT</name>
<comment type="caution">
    <text evidence="1">The sequence shown here is derived from an EMBL/GenBank/DDBJ whole genome shotgun (WGS) entry which is preliminary data.</text>
</comment>
<dbReference type="Proteomes" id="UP001058074">
    <property type="component" value="Unassembled WGS sequence"/>
</dbReference>
<proteinExistence type="predicted"/>